<feature type="domain" description="EF-hand" evidence="2">
    <location>
        <begin position="91"/>
        <end position="126"/>
    </location>
</feature>
<feature type="non-terminal residue" evidence="3">
    <location>
        <position position="151"/>
    </location>
</feature>
<dbReference type="Proteomes" id="UP000649617">
    <property type="component" value="Unassembled WGS sequence"/>
</dbReference>
<sequence>HKKFCFEFTGAPLPGPKEEDAPPPGEPKHSVETLQSLFQRLAEPSAIPHRKFLAAIFTDKELSGVLKRFTAGLHLPEMTDETAQRRAIRKAIISKILKILKEIDKDGSGSAEWDEFLEFFRKAECLLEYQSDHARGRNRSVLHDEVDALRM</sequence>
<dbReference type="GO" id="GO:0005509">
    <property type="term" value="F:calcium ion binding"/>
    <property type="evidence" value="ECO:0007669"/>
    <property type="project" value="InterPro"/>
</dbReference>
<proteinExistence type="predicted"/>
<reference evidence="3" key="1">
    <citation type="submission" date="2021-02" db="EMBL/GenBank/DDBJ databases">
        <authorList>
            <person name="Dougan E. K."/>
            <person name="Rhodes N."/>
            <person name="Thang M."/>
            <person name="Chan C."/>
        </authorList>
    </citation>
    <scope>NUCLEOTIDE SEQUENCE</scope>
</reference>
<evidence type="ECO:0000313" key="3">
    <source>
        <dbReference type="EMBL" id="CAE7778314.1"/>
    </source>
</evidence>
<accession>A0A812YHA1</accession>
<evidence type="ECO:0000259" key="2">
    <source>
        <dbReference type="PROSITE" id="PS50222"/>
    </source>
</evidence>
<evidence type="ECO:0000313" key="4">
    <source>
        <dbReference type="Proteomes" id="UP000649617"/>
    </source>
</evidence>
<dbReference type="OrthoDB" id="415512at2759"/>
<dbReference type="EMBL" id="CAJNIZ010047916">
    <property type="protein sequence ID" value="CAE7778314.1"/>
    <property type="molecule type" value="Genomic_DNA"/>
</dbReference>
<organism evidence="3 4">
    <name type="scientific">Symbiodinium pilosum</name>
    <name type="common">Dinoflagellate</name>
    <dbReference type="NCBI Taxonomy" id="2952"/>
    <lineage>
        <taxon>Eukaryota</taxon>
        <taxon>Sar</taxon>
        <taxon>Alveolata</taxon>
        <taxon>Dinophyceae</taxon>
        <taxon>Suessiales</taxon>
        <taxon>Symbiodiniaceae</taxon>
        <taxon>Symbiodinium</taxon>
    </lineage>
</organism>
<protein>
    <recommendedName>
        <fullName evidence="2">EF-hand domain-containing protein</fullName>
    </recommendedName>
</protein>
<dbReference type="Gene3D" id="1.10.238.10">
    <property type="entry name" value="EF-hand"/>
    <property type="match status" value="1"/>
</dbReference>
<dbReference type="AlphaFoldDB" id="A0A812YHA1"/>
<keyword evidence="4" id="KW-1185">Reference proteome</keyword>
<gene>
    <name evidence="3" type="ORF">SPIL2461_LOCUS23085</name>
</gene>
<name>A0A812YHA1_SYMPI</name>
<evidence type="ECO:0000256" key="1">
    <source>
        <dbReference type="SAM" id="MobiDB-lite"/>
    </source>
</evidence>
<comment type="caution">
    <text evidence="3">The sequence shown here is derived from an EMBL/GenBank/DDBJ whole genome shotgun (WGS) entry which is preliminary data.</text>
</comment>
<feature type="non-terminal residue" evidence="3">
    <location>
        <position position="1"/>
    </location>
</feature>
<dbReference type="InterPro" id="IPR002048">
    <property type="entry name" value="EF_hand_dom"/>
</dbReference>
<feature type="compositionally biased region" description="Basic and acidic residues" evidence="1">
    <location>
        <begin position="16"/>
        <end position="30"/>
    </location>
</feature>
<feature type="region of interest" description="Disordered" evidence="1">
    <location>
        <begin position="9"/>
        <end position="30"/>
    </location>
</feature>
<dbReference type="PROSITE" id="PS50222">
    <property type="entry name" value="EF_HAND_2"/>
    <property type="match status" value="1"/>
</dbReference>